<gene>
    <name evidence="2" type="ORF">SAMN05421824_2537</name>
</gene>
<dbReference type="EMBL" id="FOFN01000003">
    <property type="protein sequence ID" value="SEQ86573.1"/>
    <property type="molecule type" value="Genomic_DNA"/>
</dbReference>
<keyword evidence="3" id="KW-1185">Reference proteome</keyword>
<feature type="signal peptide" evidence="1">
    <location>
        <begin position="1"/>
        <end position="21"/>
    </location>
</feature>
<accession>A0A1H9JIG7</accession>
<dbReference type="STRING" id="419940.SAMN05421824_2537"/>
<organism evidence="2 3">
    <name type="scientific">Hyunsoonleella jejuensis</name>
    <dbReference type="NCBI Taxonomy" id="419940"/>
    <lineage>
        <taxon>Bacteria</taxon>
        <taxon>Pseudomonadati</taxon>
        <taxon>Bacteroidota</taxon>
        <taxon>Flavobacteriia</taxon>
        <taxon>Flavobacteriales</taxon>
        <taxon>Flavobacteriaceae</taxon>
    </lineage>
</organism>
<dbReference type="Proteomes" id="UP000198999">
    <property type="component" value="Unassembled WGS sequence"/>
</dbReference>
<reference evidence="2 3" key="1">
    <citation type="submission" date="2016-10" db="EMBL/GenBank/DDBJ databases">
        <authorList>
            <person name="de Groot N.N."/>
        </authorList>
    </citation>
    <scope>NUCLEOTIDE SEQUENCE [LARGE SCALE GENOMIC DNA]</scope>
    <source>
        <strain evidence="2 3">DSM 21035</strain>
    </source>
</reference>
<protein>
    <recommendedName>
        <fullName evidence="4">NIPSNAP protein</fullName>
    </recommendedName>
</protein>
<evidence type="ECO:0008006" key="4">
    <source>
        <dbReference type="Google" id="ProtNLM"/>
    </source>
</evidence>
<dbReference type="AlphaFoldDB" id="A0A1H9JIG7"/>
<evidence type="ECO:0000256" key="1">
    <source>
        <dbReference type="SAM" id="SignalP"/>
    </source>
</evidence>
<sequence length="243" mass="27812">MKKSTILLATCLVLIFQTALAQEDESFLMDLSTFTIKFGHNSNFVDGVKKWNKCYKDNDGKGKWNVWHRQHGKTNEYVMASRLKNWAEMEVSDDAGKACRAIALNSVIPFVESVEYTTSESIPEYSRKTPAEDMALVWVYNFKVKNSTLFNEVIKGITSAISSKEGDKRAFWYRNLTGEGSTYFVSTPFAGYAELDKENDGVWKVYESVHGKSKTEELRNKFRASMDSYSSYIYTLEKDLSMM</sequence>
<proteinExistence type="predicted"/>
<feature type="chain" id="PRO_5011743714" description="NIPSNAP protein" evidence="1">
    <location>
        <begin position="22"/>
        <end position="243"/>
    </location>
</feature>
<evidence type="ECO:0000313" key="3">
    <source>
        <dbReference type="Proteomes" id="UP000198999"/>
    </source>
</evidence>
<evidence type="ECO:0000313" key="2">
    <source>
        <dbReference type="EMBL" id="SEQ86573.1"/>
    </source>
</evidence>
<dbReference type="RefSeq" id="WP_092580093.1">
    <property type="nucleotide sequence ID" value="NZ_FOFN01000003.1"/>
</dbReference>
<dbReference type="OrthoDB" id="6235707at2"/>
<name>A0A1H9JIG7_9FLAO</name>
<keyword evidence="1" id="KW-0732">Signal</keyword>